<dbReference type="EMBL" id="JOJR01018335">
    <property type="protein sequence ID" value="RCN24608.1"/>
    <property type="molecule type" value="Genomic_DNA"/>
</dbReference>
<sequence length="62" mass="7223">MRYCQSDCVFDRYIIVMAGWSGRRSLDSVDVFEIVDKHPYLVPVNVDIRLCQSRNRPASVVF</sequence>
<name>A0A368EZ09_ANCCA</name>
<evidence type="ECO:0000256" key="1">
    <source>
        <dbReference type="ARBA" id="ARBA00022441"/>
    </source>
</evidence>
<dbReference type="InterPro" id="IPR006652">
    <property type="entry name" value="Kelch_1"/>
</dbReference>
<dbReference type="OrthoDB" id="5861246at2759"/>
<comment type="caution">
    <text evidence="2">The sequence shown here is derived from an EMBL/GenBank/DDBJ whole genome shotgun (WGS) entry which is preliminary data.</text>
</comment>
<protein>
    <submittedName>
        <fullName evidence="2">Kelch repeat protein</fullName>
    </submittedName>
</protein>
<gene>
    <name evidence="2" type="ORF">ANCCAN_29694</name>
</gene>
<evidence type="ECO:0000313" key="2">
    <source>
        <dbReference type="EMBL" id="RCN24608.1"/>
    </source>
</evidence>
<keyword evidence="1" id="KW-0880">Kelch repeat</keyword>
<reference evidence="2 3" key="1">
    <citation type="submission" date="2014-10" db="EMBL/GenBank/DDBJ databases">
        <title>Draft genome of the hookworm Ancylostoma caninum.</title>
        <authorList>
            <person name="Mitreva M."/>
        </authorList>
    </citation>
    <scope>NUCLEOTIDE SEQUENCE [LARGE SCALE GENOMIC DNA]</scope>
    <source>
        <strain evidence="2 3">Baltimore</strain>
    </source>
</reference>
<dbReference type="Proteomes" id="UP000252519">
    <property type="component" value="Unassembled WGS sequence"/>
</dbReference>
<dbReference type="Pfam" id="PF01344">
    <property type="entry name" value="Kelch_1"/>
    <property type="match status" value="1"/>
</dbReference>
<dbReference type="AlphaFoldDB" id="A0A368EZ09"/>
<organism evidence="2 3">
    <name type="scientific">Ancylostoma caninum</name>
    <name type="common">Dog hookworm</name>
    <dbReference type="NCBI Taxonomy" id="29170"/>
    <lineage>
        <taxon>Eukaryota</taxon>
        <taxon>Metazoa</taxon>
        <taxon>Ecdysozoa</taxon>
        <taxon>Nematoda</taxon>
        <taxon>Chromadorea</taxon>
        <taxon>Rhabditida</taxon>
        <taxon>Rhabditina</taxon>
        <taxon>Rhabditomorpha</taxon>
        <taxon>Strongyloidea</taxon>
        <taxon>Ancylostomatidae</taxon>
        <taxon>Ancylostomatinae</taxon>
        <taxon>Ancylostoma</taxon>
    </lineage>
</organism>
<keyword evidence="3" id="KW-1185">Reference proteome</keyword>
<proteinExistence type="predicted"/>
<accession>A0A368EZ09</accession>
<evidence type="ECO:0000313" key="3">
    <source>
        <dbReference type="Proteomes" id="UP000252519"/>
    </source>
</evidence>